<sequence length="39" mass="4363">MCVLTSAEPFLIVQGERVITNHMCFDLRRPLETTSSIPG</sequence>
<reference evidence="1" key="1">
    <citation type="submission" date="2014-05" db="EMBL/GenBank/DDBJ databases">
        <authorList>
            <person name="Chronopoulou M."/>
        </authorList>
    </citation>
    <scope>NUCLEOTIDE SEQUENCE</scope>
    <source>
        <tissue evidence="1">Whole organism</tissue>
    </source>
</reference>
<dbReference type="EMBL" id="HACA01033115">
    <property type="protein sequence ID" value="CDW50476.1"/>
    <property type="molecule type" value="Transcribed_RNA"/>
</dbReference>
<evidence type="ECO:0000313" key="1">
    <source>
        <dbReference type="EMBL" id="CDW50476.1"/>
    </source>
</evidence>
<dbReference type="AlphaFoldDB" id="A0A0K2VKG8"/>
<organism evidence="1">
    <name type="scientific">Lepeophtheirus salmonis</name>
    <name type="common">Salmon louse</name>
    <name type="synonym">Caligus salmonis</name>
    <dbReference type="NCBI Taxonomy" id="72036"/>
    <lineage>
        <taxon>Eukaryota</taxon>
        <taxon>Metazoa</taxon>
        <taxon>Ecdysozoa</taxon>
        <taxon>Arthropoda</taxon>
        <taxon>Crustacea</taxon>
        <taxon>Multicrustacea</taxon>
        <taxon>Hexanauplia</taxon>
        <taxon>Copepoda</taxon>
        <taxon>Siphonostomatoida</taxon>
        <taxon>Caligidae</taxon>
        <taxon>Lepeophtheirus</taxon>
    </lineage>
</organism>
<proteinExistence type="predicted"/>
<protein>
    <submittedName>
        <fullName evidence="1">Uncharacterized protein</fullName>
    </submittedName>
</protein>
<accession>A0A0K2VKG8</accession>
<name>A0A0K2VKG8_LEPSM</name>